<evidence type="ECO:0000313" key="2">
    <source>
        <dbReference type="EMBL" id="MBB3142395.1"/>
    </source>
</evidence>
<proteinExistence type="predicted"/>
<evidence type="ECO:0000256" key="1">
    <source>
        <dbReference type="SAM" id="SignalP"/>
    </source>
</evidence>
<accession>A0A7W5C0E2</accession>
<keyword evidence="3" id="KW-1185">Reference proteome</keyword>
<reference evidence="2 3" key="1">
    <citation type="submission" date="2020-08" db="EMBL/GenBank/DDBJ databases">
        <title>Genomic Encyclopedia of Type Strains, Phase III (KMG-III): the genomes of soil and plant-associated and newly described type strains.</title>
        <authorList>
            <person name="Whitman W."/>
        </authorList>
    </citation>
    <scope>NUCLEOTIDE SEQUENCE [LARGE SCALE GENOMIC DNA]</scope>
    <source>
        <strain evidence="2 3">CECT 5995</strain>
    </source>
</reference>
<feature type="chain" id="PRO_5030948466" evidence="1">
    <location>
        <begin position="23"/>
        <end position="133"/>
    </location>
</feature>
<gene>
    <name evidence="2" type="ORF">FHR96_003284</name>
</gene>
<dbReference type="AlphaFoldDB" id="A0A7W5C0E2"/>
<dbReference type="Proteomes" id="UP000525987">
    <property type="component" value="Unassembled WGS sequence"/>
</dbReference>
<protein>
    <submittedName>
        <fullName evidence="2">Uncharacterized protein</fullName>
    </submittedName>
</protein>
<sequence length="133" mass="15376">MHRWLTATCLTLLLLAPALAGAGDHRHGPVLFGTTADHQHGPVHHGNGPDYRQAPGLYRTHPDADSRYLVPRASRFGSSVIIVEPRVYLDHHGRRGLPRSDRWRKRHHERFRREAPAWFDRHRWAPRDPQSAR</sequence>
<comment type="caution">
    <text evidence="2">The sequence shown here is derived from an EMBL/GenBank/DDBJ whole genome shotgun (WGS) entry which is preliminary data.</text>
</comment>
<keyword evidence="1" id="KW-0732">Signal</keyword>
<dbReference type="EMBL" id="JACHXM010000020">
    <property type="protein sequence ID" value="MBB3142395.1"/>
    <property type="molecule type" value="Genomic_DNA"/>
</dbReference>
<evidence type="ECO:0000313" key="3">
    <source>
        <dbReference type="Proteomes" id="UP000525987"/>
    </source>
</evidence>
<dbReference type="RefSeq" id="WP_183388768.1">
    <property type="nucleotide sequence ID" value="NZ_JACHXM010000020.1"/>
</dbReference>
<feature type="signal peptide" evidence="1">
    <location>
        <begin position="1"/>
        <end position="22"/>
    </location>
</feature>
<organism evidence="2 3">
    <name type="scientific">Halomonas organivorans</name>
    <dbReference type="NCBI Taxonomy" id="257772"/>
    <lineage>
        <taxon>Bacteria</taxon>
        <taxon>Pseudomonadati</taxon>
        <taxon>Pseudomonadota</taxon>
        <taxon>Gammaproteobacteria</taxon>
        <taxon>Oceanospirillales</taxon>
        <taxon>Halomonadaceae</taxon>
        <taxon>Halomonas</taxon>
    </lineage>
</organism>
<name>A0A7W5C0E2_9GAMM</name>